<accession>A0A0N8PNR2</accession>
<organism evidence="2 3">
    <name type="scientific">Alicyclobacillus ferrooxydans</name>
    <dbReference type="NCBI Taxonomy" id="471514"/>
    <lineage>
        <taxon>Bacteria</taxon>
        <taxon>Bacillati</taxon>
        <taxon>Bacillota</taxon>
        <taxon>Bacilli</taxon>
        <taxon>Bacillales</taxon>
        <taxon>Alicyclobacillaceae</taxon>
        <taxon>Alicyclobacillus</taxon>
    </lineage>
</organism>
<dbReference type="RefSeq" id="WP_054970592.1">
    <property type="nucleotide sequence ID" value="NZ_LJCO01000079.1"/>
</dbReference>
<keyword evidence="1" id="KW-0472">Membrane</keyword>
<keyword evidence="1" id="KW-1133">Transmembrane helix</keyword>
<feature type="transmembrane region" description="Helical" evidence="1">
    <location>
        <begin position="299"/>
        <end position="322"/>
    </location>
</feature>
<keyword evidence="1" id="KW-0812">Transmembrane</keyword>
<dbReference type="PATRIC" id="fig|471514.4.peg.4537"/>
<evidence type="ECO:0000256" key="1">
    <source>
        <dbReference type="SAM" id="Phobius"/>
    </source>
</evidence>
<feature type="transmembrane region" description="Helical" evidence="1">
    <location>
        <begin position="396"/>
        <end position="418"/>
    </location>
</feature>
<dbReference type="EMBL" id="LJCO01000079">
    <property type="protein sequence ID" value="KPV42237.1"/>
    <property type="molecule type" value="Genomic_DNA"/>
</dbReference>
<feature type="transmembrane region" description="Helical" evidence="1">
    <location>
        <begin position="85"/>
        <end position="103"/>
    </location>
</feature>
<keyword evidence="3" id="KW-1185">Reference proteome</keyword>
<evidence type="ECO:0008006" key="4">
    <source>
        <dbReference type="Google" id="ProtNLM"/>
    </source>
</evidence>
<feature type="transmembrane region" description="Helical" evidence="1">
    <location>
        <begin position="328"/>
        <end position="353"/>
    </location>
</feature>
<feature type="transmembrane region" description="Helical" evidence="1">
    <location>
        <begin position="109"/>
        <end position="126"/>
    </location>
</feature>
<reference evidence="2 3" key="1">
    <citation type="submission" date="2015-09" db="EMBL/GenBank/DDBJ databases">
        <title>Draft genome sequence of Alicyclobacillus ferrooxydans DSM 22381.</title>
        <authorList>
            <person name="Hemp J."/>
        </authorList>
    </citation>
    <scope>NUCLEOTIDE SEQUENCE [LARGE SCALE GENOMIC DNA]</scope>
    <source>
        <strain evidence="2 3">TC-34</strain>
    </source>
</reference>
<dbReference type="Proteomes" id="UP000050482">
    <property type="component" value="Unassembled WGS sequence"/>
</dbReference>
<feature type="transmembrane region" description="Helical" evidence="1">
    <location>
        <begin position="203"/>
        <end position="221"/>
    </location>
</feature>
<feature type="transmembrane region" description="Helical" evidence="1">
    <location>
        <begin position="12"/>
        <end position="32"/>
    </location>
</feature>
<proteinExistence type="predicted"/>
<dbReference type="AlphaFoldDB" id="A0A0N8PNR2"/>
<feature type="transmembrane region" description="Helical" evidence="1">
    <location>
        <begin position="233"/>
        <end position="256"/>
    </location>
</feature>
<comment type="caution">
    <text evidence="2">The sequence shown here is derived from an EMBL/GenBank/DDBJ whole genome shotgun (WGS) entry which is preliminary data.</text>
</comment>
<name>A0A0N8PNR2_9BACL</name>
<evidence type="ECO:0000313" key="2">
    <source>
        <dbReference type="EMBL" id="KPV42237.1"/>
    </source>
</evidence>
<feature type="transmembrane region" description="Helical" evidence="1">
    <location>
        <begin position="262"/>
        <end position="279"/>
    </location>
</feature>
<evidence type="ECO:0000313" key="3">
    <source>
        <dbReference type="Proteomes" id="UP000050482"/>
    </source>
</evidence>
<dbReference type="OrthoDB" id="2376024at2"/>
<feature type="transmembrane region" description="Helical" evidence="1">
    <location>
        <begin position="365"/>
        <end position="390"/>
    </location>
</feature>
<protein>
    <recommendedName>
        <fullName evidence="4">NnrS family protein</fullName>
    </recommendedName>
</protein>
<gene>
    <name evidence="2" type="ORF">AN477_18120</name>
</gene>
<sequence>MTARQQGPKLPQGFIFIAFLNFTVGAVLGAVMAVDPAEMPVLAGIHAILNPYGWLTVLIYGMTFAVLALSLGVRLPTLWQGWLQLVVAEGGVVLVVVGASASLDWIRRIGVILLVLAPVLFLYNILSGVRYTRKTAGTAQQVQADAGRLFGRFAAYRATDAVGQRGTDLSLMIFIVAAVWAAIEDWGAAAGVGLATTSRLEWLTFYGWIGGTTLSVALHLAPRFLGRKVEPAWLWSMLQVAWFGGVLLAELGSAFGVSWNRVGSVLVGGALFVTALRYIQLSLVRGKHQDDAGETSRVIGGPGLAAWFTAWGFALVFGGILVVNGQPFALSSIHFLFLGFITSLVYAVGYTAFPIVLGRSAPQPWLGYVQIACAIIGAASLIYAFVLFGNGVVNRLLLGAGGVFAVVGVLGFLAMWAIPSRRRAL</sequence>
<feature type="transmembrane region" description="Helical" evidence="1">
    <location>
        <begin position="52"/>
        <end position="73"/>
    </location>
</feature>